<dbReference type="PROSITE" id="PS50005">
    <property type="entry name" value="TPR"/>
    <property type="match status" value="7"/>
</dbReference>
<reference evidence="5 6" key="1">
    <citation type="submission" date="2024-10" db="EMBL/GenBank/DDBJ databases">
        <title>Updated reference genomes for cyclostephanoid diatoms.</title>
        <authorList>
            <person name="Roberts W.R."/>
            <person name="Alverson A.J."/>
        </authorList>
    </citation>
    <scope>NUCLEOTIDE SEQUENCE [LARGE SCALE GENOMIC DNA]</scope>
    <source>
        <strain evidence="5 6">AJA276-08</strain>
    </source>
</reference>
<feature type="repeat" description="TPR" evidence="3">
    <location>
        <begin position="737"/>
        <end position="770"/>
    </location>
</feature>
<keyword evidence="6" id="KW-1185">Reference proteome</keyword>
<evidence type="ECO:0000256" key="1">
    <source>
        <dbReference type="ARBA" id="ARBA00022737"/>
    </source>
</evidence>
<dbReference type="SMART" id="SM00028">
    <property type="entry name" value="TPR"/>
    <property type="match status" value="17"/>
</dbReference>
<dbReference type="InterPro" id="IPR011990">
    <property type="entry name" value="TPR-like_helical_dom_sf"/>
</dbReference>
<feature type="region of interest" description="Disordered" evidence="4">
    <location>
        <begin position="300"/>
        <end position="381"/>
    </location>
</feature>
<feature type="repeat" description="TPR" evidence="3">
    <location>
        <begin position="695"/>
        <end position="728"/>
    </location>
</feature>
<feature type="compositionally biased region" description="Polar residues" evidence="4">
    <location>
        <begin position="300"/>
        <end position="312"/>
    </location>
</feature>
<evidence type="ECO:0008006" key="7">
    <source>
        <dbReference type="Google" id="ProtNLM"/>
    </source>
</evidence>
<feature type="repeat" description="TPR" evidence="3">
    <location>
        <begin position="1452"/>
        <end position="1485"/>
    </location>
</feature>
<evidence type="ECO:0000256" key="4">
    <source>
        <dbReference type="SAM" id="MobiDB-lite"/>
    </source>
</evidence>
<evidence type="ECO:0000256" key="2">
    <source>
        <dbReference type="ARBA" id="ARBA00022803"/>
    </source>
</evidence>
<evidence type="ECO:0000256" key="3">
    <source>
        <dbReference type="PROSITE-ProRule" id="PRU00339"/>
    </source>
</evidence>
<evidence type="ECO:0000313" key="6">
    <source>
        <dbReference type="Proteomes" id="UP001530315"/>
    </source>
</evidence>
<dbReference type="Pfam" id="PF13424">
    <property type="entry name" value="TPR_12"/>
    <property type="match status" value="3"/>
</dbReference>
<feature type="non-terminal residue" evidence="5">
    <location>
        <position position="1"/>
    </location>
</feature>
<dbReference type="InterPro" id="IPR019734">
    <property type="entry name" value="TPR_rpt"/>
</dbReference>
<dbReference type="Pfam" id="PF13181">
    <property type="entry name" value="TPR_8"/>
    <property type="match status" value="2"/>
</dbReference>
<feature type="compositionally biased region" description="Basic and acidic residues" evidence="4">
    <location>
        <begin position="152"/>
        <end position="161"/>
    </location>
</feature>
<keyword evidence="1" id="KW-0677">Repeat</keyword>
<dbReference type="PANTHER" id="PTHR45641:SF19">
    <property type="entry name" value="NEPHROCYSTIN-3"/>
    <property type="match status" value="1"/>
</dbReference>
<dbReference type="SUPFAM" id="SSF48452">
    <property type="entry name" value="TPR-like"/>
    <property type="match status" value="6"/>
</dbReference>
<organism evidence="5 6">
    <name type="scientific">Stephanodiscus triporus</name>
    <dbReference type="NCBI Taxonomy" id="2934178"/>
    <lineage>
        <taxon>Eukaryota</taxon>
        <taxon>Sar</taxon>
        <taxon>Stramenopiles</taxon>
        <taxon>Ochrophyta</taxon>
        <taxon>Bacillariophyta</taxon>
        <taxon>Coscinodiscophyceae</taxon>
        <taxon>Thalassiosirophycidae</taxon>
        <taxon>Stephanodiscales</taxon>
        <taxon>Stephanodiscaceae</taxon>
        <taxon>Stephanodiscus</taxon>
    </lineage>
</organism>
<comment type="caution">
    <text evidence="5">The sequence shown here is derived from an EMBL/GenBank/DDBJ whole genome shotgun (WGS) entry which is preliminary data.</text>
</comment>
<feature type="region of interest" description="Disordered" evidence="4">
    <location>
        <begin position="144"/>
        <end position="170"/>
    </location>
</feature>
<protein>
    <recommendedName>
        <fullName evidence="7">MalT-like TPR region domain-containing protein</fullName>
    </recommendedName>
</protein>
<feature type="repeat" description="TPR" evidence="3">
    <location>
        <begin position="610"/>
        <end position="643"/>
    </location>
</feature>
<gene>
    <name evidence="5" type="ORF">ACHAW5_010267</name>
</gene>
<dbReference type="EMBL" id="JALLAZ020000980">
    <property type="protein sequence ID" value="KAL3783275.1"/>
    <property type="molecule type" value="Genomic_DNA"/>
</dbReference>
<sequence>SLNNEIRADDVARLESFRLRNPRRTSYNSAHNATSTLRSCTPDEGLRESVVNDFKAVADRESFMRRMSSKTLDVNNDCASRNDSGGISVDWPSPVSSLGSPPTLPKGANSIGVATSSCLTYGSTKDLLCFSPLPLPLDGYRGGDDAIGVNSPRREDERGELPENNSSEGCSIQLYGDVTEMKKECLNDSGSIDRPVETRALVAVAAEVAPVHDVPHMTPHYASEGLDKDRSITIADLEDESSLASSRETNDDDSIDPLDFDVSKSSIVWDSQEASGSALNTSGHRFDKCDAGVNGLISQTAKLQEPAKTTKNVRGLPEDEGNVGLSISKGRLSRRSTVTSLSRHSFHSRTSFQSHTSFQSRTPSVPSLKRNRRATNASGVSSLASYASPTFNFLSLEATRRASMPVSKRSDFVPAKRSQSYIIRRNGSDSSLSSLDSLASPTHGITKKKVGESKKINTAEEGKLESVIDKGPREFPKVILSGAVAPDADGVLCQNPRQHMWSRRGSFSSMSLDELNSLSSNNSNKKTDFFQSSGLGDDVALHLDYSTHTVKTHFSSDGIDHIDPSATGDGRDDFDFAMNSYKDAIKYGHFDDLDDILPLESNNNDKVLAARAYMGLGFVRQCKGELESSLDAYTKSLALWEDESGPNYGPIIASVRYTIGAVLIEMQRLFDASEFFSLALHLFKCTQNPGPGNRADILSTEGMLFRVLGEANRAIDCFRKAVLVYESTSQSKSLKFASVMFEMGSIHSQRGEYSDSANCFNIALDIRKHLLGDLFVVARTHYSLGVTIASQELKENITLSSASHLEEALQICQQVFKAEHVQSAIIVHALGVLNERKGNSLSASVWFAKEHAMRKNLFGEDDESLASVCVDLGTCYYNSGKYDLAISFFEEGLRIISLDGNVDVFEVAVILYKIASCHDSLCNFDEALEKFTEVKRIHVTLFGVESTAVMQTVLRIGNILLCKGESKKSLDCFNEVLGIGYASESVNAIEVANALYGKGCAQFCDLHLTDAMKSFSESLNWKLAALGENSPGLACIFYQMAHVYLEQSEHEEAITCFEEYIRLQKLETQMNLHDLAEICYAEGIVAKLKGRRDAALSFYNQALAMFDTLFEGDHEKAASVHFELGCILSAMSNYEDALVHFQTCLLQRRKLLGSHVDVAYTLYEMASIYSWQGRTKLAVECMIESDAIWKAKLRNNEKLTSVLLLSAKLWKTLQCYPPAEENFEQALQHAISVYGQQHEMVASIFLSLGELLQEISQIQQALFCFDESIQVRTALYGPDSPSVAQVEYSKGVALLFHGDFTEASDCLNRALAIRQKQLGPMDGTVGDTLNTIGFLQLRMGNFWNDEALDPLTKALDIRRAVGNTGKVVSTLQNIASVYKKRKQHDSWIDTHAEILITQQEEFGFNHAKVADAWISLGNTQMSAGRLQGATASYEEALRIQTLLNGYNHKSVAQILFKLGSLNTRQNKFSDAKQLFEEYMRIRAEEEDDPDEEMAQALTLMGDLQKETGEKSKAQINWTSALEIYQQLGYPDNHPKLSKLRARQKTTGGHIFGLTRRSSNASLLGFFTSGGNSTHGE</sequence>
<dbReference type="Gene3D" id="1.25.40.10">
    <property type="entry name" value="Tetratricopeptide repeat domain"/>
    <property type="match status" value="7"/>
</dbReference>
<dbReference type="Proteomes" id="UP001530315">
    <property type="component" value="Unassembled WGS sequence"/>
</dbReference>
<feature type="repeat" description="TPR" evidence="3">
    <location>
        <begin position="1034"/>
        <end position="1067"/>
    </location>
</feature>
<evidence type="ECO:0000313" key="5">
    <source>
        <dbReference type="EMBL" id="KAL3783275.1"/>
    </source>
</evidence>
<name>A0ABD3P4X0_9STRA</name>
<keyword evidence="2 3" id="KW-0802">TPR repeat</keyword>
<feature type="region of interest" description="Disordered" evidence="4">
    <location>
        <begin position="75"/>
        <end position="102"/>
    </location>
</feature>
<feature type="compositionally biased region" description="Polar residues" evidence="4">
    <location>
        <begin position="348"/>
        <end position="365"/>
    </location>
</feature>
<accession>A0ABD3P4X0</accession>
<dbReference type="PANTHER" id="PTHR45641">
    <property type="entry name" value="TETRATRICOPEPTIDE REPEAT PROTEIN (AFU_ORTHOLOGUE AFUA_6G03870)"/>
    <property type="match status" value="1"/>
</dbReference>
<feature type="repeat" description="TPR" evidence="3">
    <location>
        <begin position="1410"/>
        <end position="1443"/>
    </location>
</feature>
<feature type="compositionally biased region" description="Polar residues" evidence="4">
    <location>
        <begin position="75"/>
        <end position="85"/>
    </location>
</feature>
<proteinExistence type="predicted"/>
<feature type="repeat" description="TPR" evidence="3">
    <location>
        <begin position="866"/>
        <end position="899"/>
    </location>
</feature>